<evidence type="ECO:0000313" key="4">
    <source>
        <dbReference type="WBParaSite" id="TCNE_0000502901-mRNA-1"/>
    </source>
</evidence>
<sequence length="68" mass="7040">MPRKSSGAIKVGKRYGQTGGTIYSKTSGRDGTTLRKTKTPSESTQPCTRVQAVVGESVKCGSGTSGQC</sequence>
<proteinExistence type="predicted"/>
<keyword evidence="3" id="KW-1185">Reference proteome</keyword>
<gene>
    <name evidence="2" type="ORF">TCNE_LOCUS5029</name>
</gene>
<dbReference type="WBParaSite" id="TCNE_0000502901-mRNA-1">
    <property type="protein sequence ID" value="TCNE_0000502901-mRNA-1"/>
    <property type="gene ID" value="TCNE_0000502901"/>
</dbReference>
<feature type="region of interest" description="Disordered" evidence="1">
    <location>
        <begin position="1"/>
        <end position="48"/>
    </location>
</feature>
<reference evidence="4" key="1">
    <citation type="submission" date="2016-06" db="UniProtKB">
        <authorList>
            <consortium name="WormBaseParasite"/>
        </authorList>
    </citation>
    <scope>IDENTIFICATION</scope>
</reference>
<name>A0A183U959_TOXCA</name>
<evidence type="ECO:0000256" key="1">
    <source>
        <dbReference type="SAM" id="MobiDB-lite"/>
    </source>
</evidence>
<dbReference type="EMBL" id="UYWY01010450">
    <property type="protein sequence ID" value="VDM33710.1"/>
    <property type="molecule type" value="Genomic_DNA"/>
</dbReference>
<evidence type="ECO:0000313" key="3">
    <source>
        <dbReference type="Proteomes" id="UP000050794"/>
    </source>
</evidence>
<evidence type="ECO:0000313" key="2">
    <source>
        <dbReference type="EMBL" id="VDM33710.1"/>
    </source>
</evidence>
<organism evidence="3 4">
    <name type="scientific">Toxocara canis</name>
    <name type="common">Canine roundworm</name>
    <dbReference type="NCBI Taxonomy" id="6265"/>
    <lineage>
        <taxon>Eukaryota</taxon>
        <taxon>Metazoa</taxon>
        <taxon>Ecdysozoa</taxon>
        <taxon>Nematoda</taxon>
        <taxon>Chromadorea</taxon>
        <taxon>Rhabditida</taxon>
        <taxon>Spirurina</taxon>
        <taxon>Ascaridomorpha</taxon>
        <taxon>Ascaridoidea</taxon>
        <taxon>Toxocaridae</taxon>
        <taxon>Toxocara</taxon>
    </lineage>
</organism>
<dbReference type="Proteomes" id="UP000050794">
    <property type="component" value="Unassembled WGS sequence"/>
</dbReference>
<accession>A0A183U959</accession>
<feature type="compositionally biased region" description="Polar residues" evidence="1">
    <location>
        <begin position="20"/>
        <end position="30"/>
    </location>
</feature>
<reference evidence="2 3" key="2">
    <citation type="submission" date="2018-11" db="EMBL/GenBank/DDBJ databases">
        <authorList>
            <consortium name="Pathogen Informatics"/>
        </authorList>
    </citation>
    <scope>NUCLEOTIDE SEQUENCE [LARGE SCALE GENOMIC DNA]</scope>
</reference>
<dbReference type="AlphaFoldDB" id="A0A183U959"/>
<protein>
    <submittedName>
        <fullName evidence="4">DUF4236 domain-containing protein</fullName>
    </submittedName>
</protein>